<dbReference type="AlphaFoldDB" id="A0A8B8ANI9"/>
<sequence length="214" mass="24799">MSPYIIVTLVLISMFLQMTRNESEECHHTFDVIAVRMCPTSRKEYDMEARRKKCSKLASKRNCSDSIEFKYHCVINSYRNNFFEVCAPEKKIFGFCTEYNEGGNIVQGQQSAQCNNTFPKCAAAYKSWQSFLYQDCYKLVPTTEITEISTDSDNKVKDSNLNIRAIWIPILVFVILVLILVIVFGRKSKHLFKKHLGLFWEVGMYLCGLFVFIS</sequence>
<keyword evidence="1" id="KW-1133">Transmembrane helix</keyword>
<evidence type="ECO:0000313" key="4">
    <source>
        <dbReference type="RefSeq" id="XP_022291677.1"/>
    </source>
</evidence>
<dbReference type="OrthoDB" id="6198213at2759"/>
<protein>
    <submittedName>
        <fullName evidence="4 5">Uncharacterized protein LOC111102999 isoform X1</fullName>
    </submittedName>
</protein>
<organism evidence="3 6">
    <name type="scientific">Crassostrea virginica</name>
    <name type="common">Eastern oyster</name>
    <dbReference type="NCBI Taxonomy" id="6565"/>
    <lineage>
        <taxon>Eukaryota</taxon>
        <taxon>Metazoa</taxon>
        <taxon>Spiralia</taxon>
        <taxon>Lophotrochozoa</taxon>
        <taxon>Mollusca</taxon>
        <taxon>Bivalvia</taxon>
        <taxon>Autobranchia</taxon>
        <taxon>Pteriomorphia</taxon>
        <taxon>Ostreida</taxon>
        <taxon>Ostreoidea</taxon>
        <taxon>Ostreidae</taxon>
        <taxon>Crassostrea</taxon>
    </lineage>
</organism>
<feature type="transmembrane region" description="Helical" evidence="1">
    <location>
        <begin position="196"/>
        <end position="213"/>
    </location>
</feature>
<name>A0A8B8ANI9_CRAVI</name>
<evidence type="ECO:0000256" key="1">
    <source>
        <dbReference type="SAM" id="Phobius"/>
    </source>
</evidence>
<keyword evidence="1" id="KW-0812">Transmembrane</keyword>
<feature type="signal peptide" evidence="2">
    <location>
        <begin position="1"/>
        <end position="21"/>
    </location>
</feature>
<dbReference type="GeneID" id="111102999"/>
<dbReference type="RefSeq" id="XP_022291678.1">
    <property type="nucleotide sequence ID" value="XM_022435970.1"/>
</dbReference>
<dbReference type="KEGG" id="cvn:111102999"/>
<keyword evidence="2" id="KW-0732">Signal</keyword>
<dbReference type="RefSeq" id="XP_022291679.1">
    <property type="nucleotide sequence ID" value="XM_022435971.1"/>
</dbReference>
<feature type="transmembrane region" description="Helical" evidence="1">
    <location>
        <begin position="165"/>
        <end position="184"/>
    </location>
</feature>
<feature type="chain" id="PRO_5044665877" evidence="2">
    <location>
        <begin position="22"/>
        <end position="214"/>
    </location>
</feature>
<evidence type="ECO:0000313" key="3">
    <source>
        <dbReference type="Proteomes" id="UP000694844"/>
    </source>
</evidence>
<evidence type="ECO:0000313" key="5">
    <source>
        <dbReference type="RefSeq" id="XP_022291678.1"/>
    </source>
</evidence>
<evidence type="ECO:0000313" key="6">
    <source>
        <dbReference type="RefSeq" id="XP_022291679.1"/>
    </source>
</evidence>
<accession>A0A8B8ANI9</accession>
<evidence type="ECO:0000256" key="2">
    <source>
        <dbReference type="SAM" id="SignalP"/>
    </source>
</evidence>
<gene>
    <name evidence="4 5 6" type="primary">LOC111102999</name>
</gene>
<reference evidence="4 5" key="1">
    <citation type="submission" date="2025-04" db="UniProtKB">
        <authorList>
            <consortium name="RefSeq"/>
        </authorList>
    </citation>
    <scope>IDENTIFICATION</scope>
    <source>
        <tissue evidence="4 5">Whole sample</tissue>
    </source>
</reference>
<dbReference type="Proteomes" id="UP000694844">
    <property type="component" value="Chromosome 7"/>
</dbReference>
<dbReference type="RefSeq" id="XP_022291677.1">
    <property type="nucleotide sequence ID" value="XM_022435969.1"/>
</dbReference>
<proteinExistence type="predicted"/>
<keyword evidence="1" id="KW-0472">Membrane</keyword>
<keyword evidence="3" id="KW-1185">Reference proteome</keyword>